<dbReference type="EMBL" id="BLAG01000004">
    <property type="protein sequence ID" value="GES27952.1"/>
    <property type="molecule type" value="Genomic_DNA"/>
</dbReference>
<proteinExistence type="predicted"/>
<sequence length="210" mass="21366">MPTTDSYGQGVQVASLTDAPNQQVLAANLAAGLVPRSVMRFSSASARNATIASPAAGMTAFLTTEKLLTVFDGTAWVVVAAGTSAWTTIPLASGYSHDGNSNGTAQYRIVNLFGELTVMLQGGLNLTYPGSPGNIANGGIITNTALPAAARPGSLRTVSAACSASNSSSLSLKIDAQSDGHLKVIGTSSTTASDRVTPPWVSLNGLFYSL</sequence>
<dbReference type="GeneID" id="96749653"/>
<organism evidence="1 2">
    <name type="scientific">Streptomyces angustmyceticus</name>
    <dbReference type="NCBI Taxonomy" id="285578"/>
    <lineage>
        <taxon>Bacteria</taxon>
        <taxon>Bacillati</taxon>
        <taxon>Actinomycetota</taxon>
        <taxon>Actinomycetes</taxon>
        <taxon>Kitasatosporales</taxon>
        <taxon>Streptomycetaceae</taxon>
        <taxon>Streptomyces</taxon>
    </lineage>
</organism>
<name>A0A5J4L6Z0_9ACTN</name>
<protein>
    <submittedName>
        <fullName evidence="1">Uncharacterized protein</fullName>
    </submittedName>
</protein>
<dbReference type="Proteomes" id="UP000325598">
    <property type="component" value="Unassembled WGS sequence"/>
</dbReference>
<accession>A0A5J4L6Z0</accession>
<dbReference type="RefSeq" id="WP_086718656.1">
    <property type="nucleotide sequence ID" value="NZ_BLAG01000004.1"/>
</dbReference>
<evidence type="ECO:0000313" key="1">
    <source>
        <dbReference type="EMBL" id="GES27952.1"/>
    </source>
</evidence>
<reference evidence="1 2" key="1">
    <citation type="submission" date="2019-10" db="EMBL/GenBank/DDBJ databases">
        <title>Whole genome shotgun sequence of Streptomyces angustmyceticus NBRC 3934.</title>
        <authorList>
            <person name="Hosoyama A."/>
            <person name="Ichikawa N."/>
            <person name="Kimura A."/>
            <person name="Kitahashi Y."/>
            <person name="Komaki H."/>
            <person name="Uohara A."/>
        </authorList>
    </citation>
    <scope>NUCLEOTIDE SEQUENCE [LARGE SCALE GENOMIC DNA]</scope>
    <source>
        <strain evidence="1 2">NBRC 3934</strain>
    </source>
</reference>
<evidence type="ECO:0000313" key="2">
    <source>
        <dbReference type="Proteomes" id="UP000325598"/>
    </source>
</evidence>
<keyword evidence="2" id="KW-1185">Reference proteome</keyword>
<gene>
    <name evidence="1" type="ORF">San01_04390</name>
</gene>
<dbReference type="OrthoDB" id="4310170at2"/>
<comment type="caution">
    <text evidence="1">The sequence shown here is derived from an EMBL/GenBank/DDBJ whole genome shotgun (WGS) entry which is preliminary data.</text>
</comment>
<dbReference type="AlphaFoldDB" id="A0A5J4L6Z0"/>